<comment type="caution">
    <text evidence="1">The sequence shown here is derived from an EMBL/GenBank/DDBJ whole genome shotgun (WGS) entry which is preliminary data.</text>
</comment>
<dbReference type="AlphaFoldDB" id="A0A9Q1G6W8"/>
<evidence type="ECO:0000313" key="1">
    <source>
        <dbReference type="EMBL" id="KAJ8376123.1"/>
    </source>
</evidence>
<reference evidence="1" key="1">
    <citation type="journal article" date="2023" name="Science">
        <title>Genome structures resolve the early diversification of teleost fishes.</title>
        <authorList>
            <person name="Parey E."/>
            <person name="Louis A."/>
            <person name="Montfort J."/>
            <person name="Bouchez O."/>
            <person name="Roques C."/>
            <person name="Iampietro C."/>
            <person name="Lluch J."/>
            <person name="Castinel A."/>
            <person name="Donnadieu C."/>
            <person name="Desvignes T."/>
            <person name="Floi Bucao C."/>
            <person name="Jouanno E."/>
            <person name="Wen M."/>
            <person name="Mejri S."/>
            <person name="Dirks R."/>
            <person name="Jansen H."/>
            <person name="Henkel C."/>
            <person name="Chen W.J."/>
            <person name="Zahm M."/>
            <person name="Cabau C."/>
            <person name="Klopp C."/>
            <person name="Thompson A.W."/>
            <person name="Robinson-Rechavi M."/>
            <person name="Braasch I."/>
            <person name="Lecointre G."/>
            <person name="Bobe J."/>
            <person name="Postlethwait J.H."/>
            <person name="Berthelot C."/>
            <person name="Roest Crollius H."/>
            <person name="Guiguen Y."/>
        </authorList>
    </citation>
    <scope>NUCLEOTIDE SEQUENCE</scope>
    <source>
        <strain evidence="1">WJC10195</strain>
    </source>
</reference>
<sequence length="157" mass="16956">MGQTHCVPVVTRRSHVKKETCKKKTKKNAILRFLNTLFTSCVSSVNNDDHNGLSSAVKRADCTAPEILGTSTNTVGPEIAGPCKNDNTTIGLEMVGPCVCADEVGLNENSVTKEMAGPSKITSAWTKVTAMEGPSTDWTSPVRRDTDQIVVRFSEEK</sequence>
<dbReference type="EMBL" id="JAINUF010000002">
    <property type="protein sequence ID" value="KAJ8376123.1"/>
    <property type="molecule type" value="Genomic_DNA"/>
</dbReference>
<gene>
    <name evidence="1" type="ORF">SKAU_G00067030</name>
</gene>
<name>A0A9Q1G6W8_SYNKA</name>
<dbReference type="Proteomes" id="UP001152622">
    <property type="component" value="Chromosome 2"/>
</dbReference>
<keyword evidence="2" id="KW-1185">Reference proteome</keyword>
<protein>
    <submittedName>
        <fullName evidence="1">Uncharacterized protein</fullName>
    </submittedName>
</protein>
<proteinExistence type="predicted"/>
<accession>A0A9Q1G6W8</accession>
<evidence type="ECO:0000313" key="2">
    <source>
        <dbReference type="Proteomes" id="UP001152622"/>
    </source>
</evidence>
<organism evidence="1 2">
    <name type="scientific">Synaphobranchus kaupii</name>
    <name type="common">Kaup's arrowtooth eel</name>
    <dbReference type="NCBI Taxonomy" id="118154"/>
    <lineage>
        <taxon>Eukaryota</taxon>
        <taxon>Metazoa</taxon>
        <taxon>Chordata</taxon>
        <taxon>Craniata</taxon>
        <taxon>Vertebrata</taxon>
        <taxon>Euteleostomi</taxon>
        <taxon>Actinopterygii</taxon>
        <taxon>Neopterygii</taxon>
        <taxon>Teleostei</taxon>
        <taxon>Anguilliformes</taxon>
        <taxon>Synaphobranchidae</taxon>
        <taxon>Synaphobranchus</taxon>
    </lineage>
</organism>